<dbReference type="PATRIC" id="fig|1496.1371.peg.2620"/>
<evidence type="ECO:0000313" key="6">
    <source>
        <dbReference type="EMBL" id="CDT24890.1"/>
    </source>
</evidence>
<dbReference type="Gene3D" id="3.30.1330.200">
    <property type="match status" value="1"/>
</dbReference>
<dbReference type="InterPro" id="IPR011324">
    <property type="entry name" value="Cytotoxic_necrot_fac-like_cat"/>
</dbReference>
<dbReference type="GeneID" id="66353032"/>
<sequence>MNREIVVNIADMKIAYRPNVLVTYALGSCVGVCLIDKVAGIGGMLHVMLPYSKDAINIENKCKFADTGINELIKSMENIGANRIYIKAKIAGGAQMFLGSSNSVIASIGHRNVEAVKKTLLGLNIPILAEDTGMNYGRTIRFYTETGELLVDSINKGKKKL</sequence>
<comment type="function">
    <text evidence="3">Probably deamidates glutamine residues to glutamate on methyl-accepting chemotaxis receptors (MCPs), playing an important role in chemotaxis.</text>
</comment>
<evidence type="ECO:0000313" key="5">
    <source>
        <dbReference type="EMBL" id="CDS83775.1"/>
    </source>
</evidence>
<organism evidence="4">
    <name type="scientific">Clostridioides difficile</name>
    <name type="common">Peptoclostridium difficile</name>
    <dbReference type="NCBI Taxonomy" id="1496"/>
    <lineage>
        <taxon>Bacteria</taxon>
        <taxon>Bacillati</taxon>
        <taxon>Bacillota</taxon>
        <taxon>Clostridia</taxon>
        <taxon>Peptostreptococcales</taxon>
        <taxon>Peptostreptococcaceae</taxon>
        <taxon>Clostridioides</taxon>
    </lineage>
</organism>
<keyword evidence="2 3" id="KW-0378">Hydrolase</keyword>
<dbReference type="EC" id="3.5.1.44" evidence="3"/>
<protein>
    <recommendedName>
        <fullName evidence="3">Probable chemoreceptor glutamine deamidase CheD</fullName>
        <ecNumber evidence="3">3.5.1.44</ecNumber>
    </recommendedName>
</protein>
<dbReference type="RefSeq" id="WP_003425085.1">
    <property type="nucleotide sequence ID" value="NZ_AP025558.1"/>
</dbReference>
<dbReference type="EMBL" id="DAEPXK010000040">
    <property type="protein sequence ID" value="HBH1543524.1"/>
    <property type="molecule type" value="Genomic_DNA"/>
</dbReference>
<dbReference type="EMBL" id="CAAJVP010000019">
    <property type="protein sequence ID" value="VHY17853.1"/>
    <property type="molecule type" value="Genomic_DNA"/>
</dbReference>
<comment type="similarity">
    <text evidence="3">Belongs to the CheD family.</text>
</comment>
<dbReference type="Proteomes" id="UP000189137">
    <property type="component" value="Unassembled WGS sequence"/>
</dbReference>
<reference evidence="10 14" key="3">
    <citation type="submission" date="2019-02" db="EMBL/GenBank/DDBJ databases">
        <authorList>
            <consortium name="Pathogen Informatics"/>
        </authorList>
    </citation>
    <scope>NUCLEOTIDE SEQUENCE [LARGE SCALE GENOMIC DNA]</scope>
    <source>
        <strain evidence="10">Clo34</strain>
        <strain evidence="14">clo34</strain>
        <strain evidence="11">Tl291</strain>
        <strain evidence="13">tl291</strain>
        <strain evidence="9 12">VRECD0157</strain>
    </source>
</reference>
<evidence type="ECO:0000256" key="2">
    <source>
        <dbReference type="ARBA" id="ARBA00022801"/>
    </source>
</evidence>
<evidence type="ECO:0000256" key="3">
    <source>
        <dbReference type="HAMAP-Rule" id="MF_01440"/>
    </source>
</evidence>
<proteinExistence type="inferred from homology"/>
<dbReference type="PANTHER" id="PTHR35147:SF1">
    <property type="entry name" value="CHEMORECEPTOR GLUTAMINE DEAMIDASE CHED-RELATED"/>
    <property type="match status" value="1"/>
</dbReference>
<dbReference type="EMBL" id="CAADAN010000014">
    <property type="protein sequence ID" value="VFD34680.1"/>
    <property type="molecule type" value="Genomic_DNA"/>
</dbReference>
<dbReference type="EMBL" id="DAEQIJ010000021">
    <property type="protein sequence ID" value="HBH2621530.1"/>
    <property type="molecule type" value="Genomic_DNA"/>
</dbReference>
<evidence type="ECO:0000313" key="8">
    <source>
        <dbReference type="EMBL" id="HBH2621530.1"/>
    </source>
</evidence>
<dbReference type="OMA" id="MRIGPRN"/>
<evidence type="ECO:0000256" key="1">
    <source>
        <dbReference type="ARBA" id="ARBA00022500"/>
    </source>
</evidence>
<gene>
    <name evidence="3 4" type="primary">cheD</name>
    <name evidence="6" type="ORF">BN1095_350015</name>
    <name evidence="4" type="ORF">BN1096_210022</name>
    <name evidence="5" type="ORF">BN1097_190022</name>
    <name evidence="7" type="ORF">KRM00_003053</name>
    <name evidence="8" type="ORF">KRQ00_003318</name>
    <name evidence="11" type="ORF">SAMEA1402366_03192</name>
    <name evidence="10" type="ORF">SAMEA1402399_03234</name>
    <name evidence="9" type="ORF">SAMEA3375112_03061</name>
</gene>
<dbReference type="InterPro" id="IPR005659">
    <property type="entry name" value="Chemorcpt_Glu_NH3ase_CheD"/>
</dbReference>
<dbReference type="PROSITE" id="PS51257">
    <property type="entry name" value="PROKAR_LIPOPROTEIN"/>
    <property type="match status" value="1"/>
</dbReference>
<dbReference type="GO" id="GO:0006935">
    <property type="term" value="P:chemotaxis"/>
    <property type="evidence" value="ECO:0007669"/>
    <property type="project" value="UniProtKB-UniRule"/>
</dbReference>
<evidence type="ECO:0000313" key="12">
    <source>
        <dbReference type="Proteomes" id="UP000189137"/>
    </source>
</evidence>
<keyword evidence="1 3" id="KW-0145">Chemotaxis</keyword>
<dbReference type="CDD" id="cd16352">
    <property type="entry name" value="CheD"/>
    <property type="match status" value="1"/>
</dbReference>
<keyword evidence="4" id="KW-0675">Receptor</keyword>
<dbReference type="GO" id="GO:0050568">
    <property type="term" value="F:protein-glutamine glutaminase activity"/>
    <property type="evidence" value="ECO:0007669"/>
    <property type="project" value="UniProtKB-UniRule"/>
</dbReference>
<comment type="catalytic activity">
    <reaction evidence="3">
        <text>L-glutaminyl-[protein] + H2O = L-glutamyl-[protein] + NH4(+)</text>
        <dbReference type="Rhea" id="RHEA:16441"/>
        <dbReference type="Rhea" id="RHEA-COMP:10207"/>
        <dbReference type="Rhea" id="RHEA-COMP:10208"/>
        <dbReference type="ChEBI" id="CHEBI:15377"/>
        <dbReference type="ChEBI" id="CHEBI:28938"/>
        <dbReference type="ChEBI" id="CHEBI:29973"/>
        <dbReference type="ChEBI" id="CHEBI:30011"/>
        <dbReference type="EC" id="3.5.1.44"/>
    </reaction>
</comment>
<dbReference type="Pfam" id="PF03975">
    <property type="entry name" value="CheD"/>
    <property type="match status" value="1"/>
</dbReference>
<reference evidence="4" key="1">
    <citation type="submission" date="2014-07" db="EMBL/GenBank/DDBJ databases">
        <authorList>
            <person name="Monot Marc"/>
        </authorList>
    </citation>
    <scope>NUCLEOTIDE SEQUENCE</scope>
    <source>
        <strain evidence="6">7032989</strain>
        <strain evidence="5">7032994</strain>
    </source>
</reference>
<reference evidence="7" key="2">
    <citation type="journal article" date="2018" name="Genome Biol.">
        <title>SKESA: strategic k-mer extension for scrupulous assemblies.</title>
        <authorList>
            <person name="Souvorov A."/>
            <person name="Agarwala R."/>
            <person name="Lipman D.J."/>
        </authorList>
    </citation>
    <scope>NUCLEOTIDE SEQUENCE</scope>
    <source>
        <strain evidence="8">Clostridioides</strain>
        <strain evidence="7">HN1000</strain>
    </source>
</reference>
<evidence type="ECO:0000313" key="10">
    <source>
        <dbReference type="EMBL" id="VFD34680.1"/>
    </source>
</evidence>
<dbReference type="PANTHER" id="PTHR35147">
    <property type="entry name" value="CHEMORECEPTOR GLUTAMINE DEAMIDASE CHED-RELATED"/>
    <property type="match status" value="1"/>
</dbReference>
<dbReference type="EMBL" id="LK932353">
    <property type="protein sequence ID" value="CDS83775.1"/>
    <property type="molecule type" value="Genomic_DNA"/>
</dbReference>
<dbReference type="AlphaFoldDB" id="A0A031WB30"/>
<name>A0A031WB30_CLODI</name>
<evidence type="ECO:0000313" key="9">
    <source>
        <dbReference type="EMBL" id="SJS87757.1"/>
    </source>
</evidence>
<evidence type="ECO:0000313" key="13">
    <source>
        <dbReference type="Proteomes" id="UP000372533"/>
    </source>
</evidence>
<dbReference type="EMBL" id="FUPS01000012">
    <property type="protein sequence ID" value="SJS87757.1"/>
    <property type="molecule type" value="Genomic_DNA"/>
</dbReference>
<dbReference type="HAMAP" id="MF_01440">
    <property type="entry name" value="CheD"/>
    <property type="match status" value="1"/>
</dbReference>
<dbReference type="Proteomes" id="UP000372533">
    <property type="component" value="Unassembled WGS sequence"/>
</dbReference>
<dbReference type="SUPFAM" id="SSF64438">
    <property type="entry name" value="CNF1/YfiH-like putative cysteine hydrolases"/>
    <property type="match status" value="1"/>
</dbReference>
<evidence type="ECO:0000313" key="4">
    <source>
        <dbReference type="EMBL" id="CDS83679.1"/>
    </source>
</evidence>
<accession>A0A031WB30</accession>
<dbReference type="EMBL" id="LK933016">
    <property type="protein sequence ID" value="CDT24890.1"/>
    <property type="molecule type" value="Genomic_DNA"/>
</dbReference>
<dbReference type="EMBL" id="LK932471">
    <property type="protein sequence ID" value="CDS83679.1"/>
    <property type="molecule type" value="Genomic_DNA"/>
</dbReference>
<dbReference type="Proteomes" id="UP000879542">
    <property type="component" value="Unassembled WGS sequence"/>
</dbReference>
<dbReference type="Proteomes" id="UP000878956">
    <property type="component" value="Unassembled WGS sequence"/>
</dbReference>
<evidence type="ECO:0000313" key="11">
    <source>
        <dbReference type="EMBL" id="VHY17853.1"/>
    </source>
</evidence>
<dbReference type="KEGG" id="pdf:CD630DERM_05350"/>
<evidence type="ECO:0000313" key="7">
    <source>
        <dbReference type="EMBL" id="HBH1543524.1"/>
    </source>
</evidence>
<reference evidence="7" key="4">
    <citation type="submission" date="2021-06" db="EMBL/GenBank/DDBJ databases">
        <authorList>
            <consortium name="NCBI Pathogen Detection Project"/>
        </authorList>
    </citation>
    <scope>NUCLEOTIDE SEQUENCE</scope>
    <source>
        <strain evidence="8">Clostridioides</strain>
        <strain evidence="7">HN1000</strain>
    </source>
</reference>
<dbReference type="InterPro" id="IPR038592">
    <property type="entry name" value="CheD-like_sf"/>
</dbReference>
<evidence type="ECO:0000313" key="14">
    <source>
        <dbReference type="Proteomes" id="UP000411588"/>
    </source>
</evidence>
<dbReference type="Proteomes" id="UP000411588">
    <property type="component" value="Unassembled WGS sequence"/>
</dbReference>